<dbReference type="AlphaFoldDB" id="A0A9W8N465"/>
<reference evidence="2" key="1">
    <citation type="submission" date="2022-07" db="EMBL/GenBank/DDBJ databases">
        <title>Genome Sequence of Xylaria arbuscula.</title>
        <authorList>
            <person name="Buettner E."/>
        </authorList>
    </citation>
    <scope>NUCLEOTIDE SEQUENCE</scope>
    <source>
        <strain evidence="2">VT107</strain>
    </source>
</reference>
<comment type="caution">
    <text evidence="2">The sequence shown here is derived from an EMBL/GenBank/DDBJ whole genome shotgun (WGS) entry which is preliminary data.</text>
</comment>
<evidence type="ECO:0000313" key="3">
    <source>
        <dbReference type="Proteomes" id="UP001148614"/>
    </source>
</evidence>
<feature type="region of interest" description="Disordered" evidence="1">
    <location>
        <begin position="110"/>
        <end position="135"/>
    </location>
</feature>
<accession>A0A9W8N465</accession>
<dbReference type="Proteomes" id="UP001148614">
    <property type="component" value="Unassembled WGS sequence"/>
</dbReference>
<protein>
    <submittedName>
        <fullName evidence="2">Uncharacterized protein</fullName>
    </submittedName>
</protein>
<organism evidence="2 3">
    <name type="scientific">Xylaria arbuscula</name>
    <dbReference type="NCBI Taxonomy" id="114810"/>
    <lineage>
        <taxon>Eukaryota</taxon>
        <taxon>Fungi</taxon>
        <taxon>Dikarya</taxon>
        <taxon>Ascomycota</taxon>
        <taxon>Pezizomycotina</taxon>
        <taxon>Sordariomycetes</taxon>
        <taxon>Xylariomycetidae</taxon>
        <taxon>Xylariales</taxon>
        <taxon>Xylariaceae</taxon>
        <taxon>Xylaria</taxon>
    </lineage>
</organism>
<evidence type="ECO:0000256" key="1">
    <source>
        <dbReference type="SAM" id="MobiDB-lite"/>
    </source>
</evidence>
<sequence length="333" mass="36444">MNQRRLTNKDVLNEMREQFEFIEERPRKAKAGKMENCKVGASVAAMARSEDVEMIMVDTPDGSGSADATGRGPTSDASGNRSRQKPDPASVCDKSGLAGAIESAVAKALQTTPLPKPTRKWAQTAAAASPEAWQQVNTKAIPRRRNREVLVHGAGLHEDLRKRKPLDILLAVNTEPQGAEAIAARKLRSGDVVVTFTSKIPENINQGGLVIAKGVPAERLKQIHQDNELLKAVQDKYPEVGRCKRLLSKSPASRFASVLLFANTFNAAHELVENGFLWEAQIFNCEPFIAEKRISNNVIGAIALDILQPIATRRRPAADFAQSQLTKEERKLA</sequence>
<dbReference type="EMBL" id="JANPWZ010003186">
    <property type="protein sequence ID" value="KAJ3553880.1"/>
    <property type="molecule type" value="Genomic_DNA"/>
</dbReference>
<proteinExistence type="predicted"/>
<evidence type="ECO:0000313" key="2">
    <source>
        <dbReference type="EMBL" id="KAJ3553880.1"/>
    </source>
</evidence>
<gene>
    <name evidence="2" type="ORF">NPX13_g10770</name>
</gene>
<keyword evidence="3" id="KW-1185">Reference proteome</keyword>
<feature type="region of interest" description="Disordered" evidence="1">
    <location>
        <begin position="57"/>
        <end position="92"/>
    </location>
</feature>
<name>A0A9W8N465_9PEZI</name>